<dbReference type="SUPFAM" id="SSF81653">
    <property type="entry name" value="Calcium ATPase, transduction domain A"/>
    <property type="match status" value="1"/>
</dbReference>
<dbReference type="InterPro" id="IPR059000">
    <property type="entry name" value="ATPase_P-type_domA"/>
</dbReference>
<evidence type="ECO:0000256" key="1">
    <source>
        <dbReference type="ARBA" id="ARBA00004370"/>
    </source>
</evidence>
<dbReference type="PANTHER" id="PTHR46594:SF4">
    <property type="entry name" value="P-TYPE CATION-TRANSPORTING ATPASE"/>
    <property type="match status" value="1"/>
</dbReference>
<feature type="transmembrane region" description="Helical" evidence="7">
    <location>
        <begin position="409"/>
        <end position="436"/>
    </location>
</feature>
<dbReference type="Gene3D" id="3.40.50.1000">
    <property type="entry name" value="HAD superfamily/HAD-like"/>
    <property type="match status" value="1"/>
</dbReference>
<evidence type="ECO:0000313" key="10">
    <source>
        <dbReference type="Proteomes" id="UP001301958"/>
    </source>
</evidence>
<dbReference type="NCBIfam" id="TIGR01511">
    <property type="entry name" value="ATPase-IB1_Cu"/>
    <property type="match status" value="1"/>
</dbReference>
<dbReference type="InterPro" id="IPR023214">
    <property type="entry name" value="HAD_sf"/>
</dbReference>
<dbReference type="InterPro" id="IPR044492">
    <property type="entry name" value="P_typ_ATPase_HD_dom"/>
</dbReference>
<dbReference type="GO" id="GO:0016020">
    <property type="term" value="C:membrane"/>
    <property type="evidence" value="ECO:0007669"/>
    <property type="project" value="UniProtKB-SubCell"/>
</dbReference>
<dbReference type="Gene3D" id="2.70.150.10">
    <property type="entry name" value="Calcium-transporting ATPase, cytoplasmic transduction domain A"/>
    <property type="match status" value="1"/>
</dbReference>
<evidence type="ECO:0000259" key="8">
    <source>
        <dbReference type="PROSITE" id="PS50846"/>
    </source>
</evidence>
<dbReference type="SUPFAM" id="SSF55008">
    <property type="entry name" value="HMA, heavy metal-associated domain"/>
    <property type="match status" value="1"/>
</dbReference>
<evidence type="ECO:0000256" key="2">
    <source>
        <dbReference type="ARBA" id="ARBA00022692"/>
    </source>
</evidence>
<dbReference type="GO" id="GO:0030003">
    <property type="term" value="P:intracellular monoatomic cation homeostasis"/>
    <property type="evidence" value="ECO:0007669"/>
    <property type="project" value="UniProtKB-ARBA"/>
</dbReference>
<dbReference type="NCBIfam" id="TIGR01525">
    <property type="entry name" value="ATPase-IB_hvy"/>
    <property type="match status" value="1"/>
</dbReference>
<dbReference type="InterPro" id="IPR056236">
    <property type="entry name" value="HMA_PCA1"/>
</dbReference>
<keyword evidence="3 7" id="KW-0479">Metal-binding</keyword>
<dbReference type="InterPro" id="IPR006121">
    <property type="entry name" value="HMA_dom"/>
</dbReference>
<dbReference type="Gene3D" id="3.40.1110.10">
    <property type="entry name" value="Calcium-transporting ATPase, cytoplasmic domain N"/>
    <property type="match status" value="1"/>
</dbReference>
<dbReference type="GO" id="GO:0016887">
    <property type="term" value="F:ATP hydrolysis activity"/>
    <property type="evidence" value="ECO:0007669"/>
    <property type="project" value="InterPro"/>
</dbReference>
<feature type="transmembrane region" description="Helical" evidence="7">
    <location>
        <begin position="348"/>
        <end position="370"/>
    </location>
</feature>
<dbReference type="PRINTS" id="PR00119">
    <property type="entry name" value="CATATPASE"/>
</dbReference>
<keyword evidence="10" id="KW-1185">Reference proteome</keyword>
<dbReference type="InterPro" id="IPR001757">
    <property type="entry name" value="P_typ_ATPase"/>
</dbReference>
<dbReference type="SFLD" id="SFLDF00027">
    <property type="entry name" value="p-type_atpase"/>
    <property type="match status" value="1"/>
</dbReference>
<dbReference type="Pfam" id="PF00403">
    <property type="entry name" value="HMA"/>
    <property type="match status" value="1"/>
</dbReference>
<dbReference type="SUPFAM" id="SSF56784">
    <property type="entry name" value="HAD-like"/>
    <property type="match status" value="1"/>
</dbReference>
<keyword evidence="5 7" id="KW-1133">Transmembrane helix</keyword>
<dbReference type="InterPro" id="IPR023299">
    <property type="entry name" value="ATPase_P-typ_cyto_dom_N"/>
</dbReference>
<gene>
    <name evidence="9" type="ORF">QBC38DRAFT_483976</name>
</gene>
<feature type="transmembrane region" description="Helical" evidence="7">
    <location>
        <begin position="977"/>
        <end position="996"/>
    </location>
</feature>
<dbReference type="PANTHER" id="PTHR46594">
    <property type="entry name" value="P-TYPE CATION-TRANSPORTING ATPASE"/>
    <property type="match status" value="1"/>
</dbReference>
<feature type="domain" description="HMA" evidence="8">
    <location>
        <begin position="196"/>
        <end position="259"/>
    </location>
</feature>
<dbReference type="InterPro" id="IPR008250">
    <property type="entry name" value="ATPase_P-typ_transduc_dom_A_sf"/>
</dbReference>
<dbReference type="InterPro" id="IPR036163">
    <property type="entry name" value="HMA_dom_sf"/>
</dbReference>
<dbReference type="Proteomes" id="UP001301958">
    <property type="component" value="Unassembled WGS sequence"/>
</dbReference>
<dbReference type="InterPro" id="IPR036412">
    <property type="entry name" value="HAD-like_sf"/>
</dbReference>
<keyword evidence="2 7" id="KW-0812">Transmembrane</keyword>
<dbReference type="GO" id="GO:0019829">
    <property type="term" value="F:ATPase-coupled monoatomic cation transmembrane transporter activity"/>
    <property type="evidence" value="ECO:0007669"/>
    <property type="project" value="InterPro"/>
</dbReference>
<evidence type="ECO:0000256" key="5">
    <source>
        <dbReference type="ARBA" id="ARBA00022989"/>
    </source>
</evidence>
<keyword evidence="7" id="KW-0547">Nucleotide-binding</keyword>
<comment type="caution">
    <text evidence="9">The sequence shown here is derived from an EMBL/GenBank/DDBJ whole genome shotgun (WGS) entry which is preliminary data.</text>
</comment>
<accession>A0AAN7BKQ9</accession>
<dbReference type="InterPro" id="IPR018303">
    <property type="entry name" value="ATPase_P-typ_P_site"/>
</dbReference>
<dbReference type="Pfam" id="PF00702">
    <property type="entry name" value="Hydrolase"/>
    <property type="match status" value="1"/>
</dbReference>
<comment type="subcellular location">
    <subcellularLocation>
        <location evidence="1 7">Membrane</location>
    </subcellularLocation>
</comment>
<feature type="transmembrane region" description="Helical" evidence="7">
    <location>
        <begin position="595"/>
        <end position="616"/>
    </location>
</feature>
<dbReference type="Pfam" id="PF24534">
    <property type="entry name" value="HMA_PCA1"/>
    <property type="match status" value="1"/>
</dbReference>
<dbReference type="EMBL" id="MU865376">
    <property type="protein sequence ID" value="KAK4225073.1"/>
    <property type="molecule type" value="Genomic_DNA"/>
</dbReference>
<organism evidence="9 10">
    <name type="scientific">Podospora fimiseda</name>
    <dbReference type="NCBI Taxonomy" id="252190"/>
    <lineage>
        <taxon>Eukaryota</taxon>
        <taxon>Fungi</taxon>
        <taxon>Dikarya</taxon>
        <taxon>Ascomycota</taxon>
        <taxon>Pezizomycotina</taxon>
        <taxon>Sordariomycetes</taxon>
        <taxon>Sordariomycetidae</taxon>
        <taxon>Sordariales</taxon>
        <taxon>Podosporaceae</taxon>
        <taxon>Podospora</taxon>
    </lineage>
</organism>
<reference evidence="9" key="2">
    <citation type="submission" date="2023-05" db="EMBL/GenBank/DDBJ databases">
        <authorList>
            <consortium name="Lawrence Berkeley National Laboratory"/>
            <person name="Steindorff A."/>
            <person name="Hensen N."/>
            <person name="Bonometti L."/>
            <person name="Westerberg I."/>
            <person name="Brannstrom I.O."/>
            <person name="Guillou S."/>
            <person name="Cros-Aarteil S."/>
            <person name="Calhoun S."/>
            <person name="Haridas S."/>
            <person name="Kuo A."/>
            <person name="Mondo S."/>
            <person name="Pangilinan J."/>
            <person name="Riley R."/>
            <person name="Labutti K."/>
            <person name="Andreopoulos B."/>
            <person name="Lipzen A."/>
            <person name="Chen C."/>
            <person name="Yanf M."/>
            <person name="Daum C."/>
            <person name="Ng V."/>
            <person name="Clum A."/>
            <person name="Ohm R."/>
            <person name="Martin F."/>
            <person name="Silar P."/>
            <person name="Natvig D."/>
            <person name="Lalanne C."/>
            <person name="Gautier V."/>
            <person name="Ament-Velasquez S.L."/>
            <person name="Kruys A."/>
            <person name="Hutchinson M.I."/>
            <person name="Powell A.J."/>
            <person name="Barry K."/>
            <person name="Miller A.N."/>
            <person name="Grigoriev I.V."/>
            <person name="Debuchy R."/>
            <person name="Gladieux P."/>
            <person name="Thoren M.H."/>
            <person name="Johannesson H."/>
        </authorList>
    </citation>
    <scope>NUCLEOTIDE SEQUENCE</scope>
    <source>
        <strain evidence="9">CBS 990.96</strain>
    </source>
</reference>
<dbReference type="SUPFAM" id="SSF81665">
    <property type="entry name" value="Calcium ATPase, transmembrane domain M"/>
    <property type="match status" value="1"/>
</dbReference>
<evidence type="ECO:0000256" key="3">
    <source>
        <dbReference type="ARBA" id="ARBA00022723"/>
    </source>
</evidence>
<dbReference type="SFLD" id="SFLDG00002">
    <property type="entry name" value="C1.7:_P-type_atpase_like"/>
    <property type="match status" value="1"/>
</dbReference>
<dbReference type="PROSITE" id="PS50846">
    <property type="entry name" value="HMA_2"/>
    <property type="match status" value="1"/>
</dbReference>
<dbReference type="CDD" id="cd00371">
    <property type="entry name" value="HMA"/>
    <property type="match status" value="1"/>
</dbReference>
<dbReference type="InterPro" id="IPR023298">
    <property type="entry name" value="ATPase_P-typ_TM_dom_sf"/>
</dbReference>
<dbReference type="SFLD" id="SFLDS00003">
    <property type="entry name" value="Haloacid_Dehalogenase"/>
    <property type="match status" value="1"/>
</dbReference>
<feature type="transmembrane region" description="Helical" evidence="7">
    <location>
        <begin position="946"/>
        <end position="971"/>
    </location>
</feature>
<dbReference type="GO" id="GO:0046872">
    <property type="term" value="F:metal ion binding"/>
    <property type="evidence" value="ECO:0007669"/>
    <property type="project" value="UniProtKB-KW"/>
</dbReference>
<evidence type="ECO:0000256" key="6">
    <source>
        <dbReference type="ARBA" id="ARBA00023136"/>
    </source>
</evidence>
<dbReference type="PROSITE" id="PS00154">
    <property type="entry name" value="ATPASE_E1_E2"/>
    <property type="match status" value="1"/>
</dbReference>
<keyword evidence="6 7" id="KW-0472">Membrane</keyword>
<comment type="similarity">
    <text evidence="7">Belongs to the cation transport ATPase (P-type) (TC 3.A.3) family. Type IB subfamily.</text>
</comment>
<dbReference type="FunFam" id="2.70.150.10:FF:000002">
    <property type="entry name" value="Copper-transporting ATPase 1, putative"/>
    <property type="match status" value="1"/>
</dbReference>
<evidence type="ECO:0000256" key="7">
    <source>
        <dbReference type="RuleBase" id="RU362081"/>
    </source>
</evidence>
<dbReference type="Pfam" id="PF00122">
    <property type="entry name" value="E1-E2_ATPase"/>
    <property type="match status" value="1"/>
</dbReference>
<keyword evidence="4" id="KW-1278">Translocase</keyword>
<dbReference type="InterPro" id="IPR027256">
    <property type="entry name" value="P-typ_ATPase_IB"/>
</dbReference>
<name>A0AAN7BKQ9_9PEZI</name>
<dbReference type="Gene3D" id="3.30.70.100">
    <property type="match status" value="1"/>
</dbReference>
<evidence type="ECO:0000313" key="9">
    <source>
        <dbReference type="EMBL" id="KAK4225073.1"/>
    </source>
</evidence>
<evidence type="ECO:0000256" key="4">
    <source>
        <dbReference type="ARBA" id="ARBA00022967"/>
    </source>
</evidence>
<dbReference type="GO" id="GO:0005524">
    <property type="term" value="F:ATP binding"/>
    <property type="evidence" value="ECO:0007669"/>
    <property type="project" value="UniProtKB-UniRule"/>
</dbReference>
<dbReference type="NCBIfam" id="TIGR01494">
    <property type="entry name" value="ATPase_P-type"/>
    <property type="match status" value="2"/>
</dbReference>
<feature type="transmembrane region" description="Helical" evidence="7">
    <location>
        <begin position="448"/>
        <end position="466"/>
    </location>
</feature>
<sequence length="1001" mass="107167">MTCSSGCCGGERPPAIEAVPDQVDEPPCCRGKPAPCCDESCLNRVALRACERENQDCQGSVKASKTPCSYHAQKAKDSYAATLEALGCICRALIALGQESCCIKKERPSTERKRRSTSISSLHTLDSCAIKPCEKPSSPVIASSFVADSCSKGCCGQPNPKPKPTSCARVCCDDPSGGLDIKPYNIDLEKGYSNQERVVLSVTGMTCSGCETKLQRTLGTLSSVKNLKTSLVLSRAEFDLDLKTGSVLEVIKYLERTTEFKCERITNQGFYIDFTVADTAQFLKSQWPKGVTDVTVIDKTTVRVSYDPEIIGARDLLENSWEPPFKPSLAPLRLDQTLAAGNKHVRHIGYMTLLSAILTIPVLVFTWAPLPDSKDLQYECASLVLATFVQIVACPFYHKALKSLLFSRVIEMDLLIVLSTSAAYIFSVISFGYLAAGTPLSTGSFFETSTLLVTLIMVGRFVAALARQKAVESISVRSLQANTAILTGGKGDEEIDLRLLQFGDLFKVVPESKIPTDGTVVSGLSEADESMITGESKPAQKRTGSAVIAGTINGSGTLVVRVSRLPGNNTIDTIAGMVDEAKLSKPKIQDLADRVASMFVPVIVVLMMITLVIWIAVGLTVHHLSGAEAVIQSVTYAMTVLIVSCPCAIGLAVPMVVVIATGVGAENGVIFKSAESIEVAHRVSHVILDKTGTLTEGKLTVFSADNKTDQGNAKQSASLLLGMVEGITHPVSTAITAYLKANGTVAKEVLGTKAIPGKGLEATLCHGKVLRAGNSRWLGVDEDPRVKRLLAEGCTVFCFTIDGALISVFGLRDSIRTDTQLTINALQERGISVHVLSGDDDGAVRSVTDELGIPDTNVRSRCTPAEKQEYVQEILNKCEKPIVIFCGDGTNDAVALAQATVGIAISRDDSSGADVAKSAADVVLMRPNLRGILTVMNLSRKSVRRIMFNFAWSFVYNLFAVLLAAGAFVNVRIPPEYAGLGELVSVLPVIAAAVVMRWEKV</sequence>
<dbReference type="AlphaFoldDB" id="A0AAN7BKQ9"/>
<proteinExistence type="inferred from homology"/>
<feature type="transmembrane region" description="Helical" evidence="7">
    <location>
        <begin position="376"/>
        <end position="397"/>
    </location>
</feature>
<reference evidence="9" key="1">
    <citation type="journal article" date="2023" name="Mol. Phylogenet. Evol.">
        <title>Genome-scale phylogeny and comparative genomics of the fungal order Sordariales.</title>
        <authorList>
            <person name="Hensen N."/>
            <person name="Bonometti L."/>
            <person name="Westerberg I."/>
            <person name="Brannstrom I.O."/>
            <person name="Guillou S."/>
            <person name="Cros-Aarteil S."/>
            <person name="Calhoun S."/>
            <person name="Haridas S."/>
            <person name="Kuo A."/>
            <person name="Mondo S."/>
            <person name="Pangilinan J."/>
            <person name="Riley R."/>
            <person name="LaButti K."/>
            <person name="Andreopoulos B."/>
            <person name="Lipzen A."/>
            <person name="Chen C."/>
            <person name="Yan M."/>
            <person name="Daum C."/>
            <person name="Ng V."/>
            <person name="Clum A."/>
            <person name="Steindorff A."/>
            <person name="Ohm R.A."/>
            <person name="Martin F."/>
            <person name="Silar P."/>
            <person name="Natvig D.O."/>
            <person name="Lalanne C."/>
            <person name="Gautier V."/>
            <person name="Ament-Velasquez S.L."/>
            <person name="Kruys A."/>
            <person name="Hutchinson M.I."/>
            <person name="Powell A.J."/>
            <person name="Barry K."/>
            <person name="Miller A.N."/>
            <person name="Grigoriev I.V."/>
            <person name="Debuchy R."/>
            <person name="Gladieux P."/>
            <person name="Hiltunen Thoren M."/>
            <person name="Johannesson H."/>
        </authorList>
    </citation>
    <scope>NUCLEOTIDE SEQUENCE</scope>
    <source>
        <strain evidence="9">CBS 990.96</strain>
    </source>
</reference>
<keyword evidence="7" id="KW-0067">ATP-binding</keyword>
<protein>
    <submittedName>
        <fullName evidence="9">E1-E2 ATPase-domain-containing protein</fullName>
    </submittedName>
</protein>
<feature type="transmembrane region" description="Helical" evidence="7">
    <location>
        <begin position="636"/>
        <end position="663"/>
    </location>
</feature>